<dbReference type="Proteomes" id="UP000276829">
    <property type="component" value="Unassembled WGS sequence"/>
</dbReference>
<evidence type="ECO:0000313" key="2">
    <source>
        <dbReference type="EMBL" id="RMM72173.1"/>
    </source>
</evidence>
<keyword evidence="1" id="KW-1133">Transmembrane helix</keyword>
<dbReference type="RefSeq" id="WP_054089218.1">
    <property type="nucleotide sequence ID" value="NZ_RBON01000080.1"/>
</dbReference>
<evidence type="ECO:0000313" key="3">
    <source>
        <dbReference type="Proteomes" id="UP000276829"/>
    </source>
</evidence>
<gene>
    <name evidence="2" type="ORF">ALQ73_01779</name>
</gene>
<protein>
    <submittedName>
        <fullName evidence="2">Uncharacterized protein</fullName>
    </submittedName>
</protein>
<reference evidence="2 3" key="1">
    <citation type="submission" date="2018-08" db="EMBL/GenBank/DDBJ databases">
        <title>Recombination of ecologically and evolutionarily significant loci maintains genetic cohesion in the Pseudomonas syringae species complex.</title>
        <authorList>
            <person name="Dillon M."/>
            <person name="Thakur S."/>
            <person name="Almeida R.N.D."/>
            <person name="Weir B.S."/>
            <person name="Guttman D.S."/>
        </authorList>
    </citation>
    <scope>NUCLEOTIDE SEQUENCE [LARGE SCALE GENOMIC DNA]</scope>
    <source>
        <strain evidence="2 3">ICMP 4324</strain>
    </source>
</reference>
<comment type="caution">
    <text evidence="2">The sequence shown here is derived from an EMBL/GenBank/DDBJ whole genome shotgun (WGS) entry which is preliminary data.</text>
</comment>
<keyword evidence="1" id="KW-0812">Transmembrane</keyword>
<accession>A0A3M3GD98</accession>
<feature type="transmembrane region" description="Helical" evidence="1">
    <location>
        <begin position="60"/>
        <end position="83"/>
    </location>
</feature>
<name>A0A3M3GD98_PSESG</name>
<organism evidence="2 3">
    <name type="scientific">Pseudomonas savastanoi pv. glycinea</name>
    <name type="common">Pseudomonas syringae pv. glycinea</name>
    <dbReference type="NCBI Taxonomy" id="318"/>
    <lineage>
        <taxon>Bacteria</taxon>
        <taxon>Pseudomonadati</taxon>
        <taxon>Pseudomonadota</taxon>
        <taxon>Gammaproteobacteria</taxon>
        <taxon>Pseudomonadales</taxon>
        <taxon>Pseudomonadaceae</taxon>
        <taxon>Pseudomonas</taxon>
    </lineage>
</organism>
<dbReference type="EMBL" id="RBON01000080">
    <property type="protein sequence ID" value="RMM72173.1"/>
    <property type="molecule type" value="Genomic_DNA"/>
</dbReference>
<proteinExistence type="predicted"/>
<dbReference type="AlphaFoldDB" id="A0A3M3GD98"/>
<sequence>MTDREPMKLKLTAAPTESNVRDPGYQQDLASVRTALLEAGILHSERRMMYDAPGVEGYAIGQYVIEAATIAGPIVGMVVGAWLKGRAGRKVRLKVGDIEVEASTQAEVDVLVVKALNLKVQLDKGDSAP</sequence>
<evidence type="ECO:0000256" key="1">
    <source>
        <dbReference type="SAM" id="Phobius"/>
    </source>
</evidence>
<keyword evidence="1" id="KW-0472">Membrane</keyword>